<comment type="caution">
    <text evidence="9">Lacks conserved residue(s) required for the propagation of feature annotation.</text>
</comment>
<comment type="similarity">
    <text evidence="2 9">Belongs to the DXR family.</text>
</comment>
<feature type="binding site" evidence="9">
    <location>
        <position position="13"/>
    </location>
    <ligand>
        <name>NADPH</name>
        <dbReference type="ChEBI" id="CHEBI:57783"/>
    </ligand>
</feature>
<evidence type="ECO:0000313" key="13">
    <source>
        <dbReference type="EMBL" id="MBB4658627.1"/>
    </source>
</evidence>
<dbReference type="Gene3D" id="3.40.50.720">
    <property type="entry name" value="NAD(P)-binding Rossmann-like Domain"/>
    <property type="match status" value="1"/>
</dbReference>
<feature type="binding site" evidence="9">
    <location>
        <position position="128"/>
    </location>
    <ligand>
        <name>1-deoxy-D-xylulose 5-phosphate</name>
        <dbReference type="ChEBI" id="CHEBI:57792"/>
    </ligand>
</feature>
<dbReference type="Gene3D" id="1.10.1740.10">
    <property type="match status" value="1"/>
</dbReference>
<dbReference type="RefSeq" id="WP_183816777.1">
    <property type="nucleotide sequence ID" value="NZ_JACHOB010000002.1"/>
</dbReference>
<comment type="cofactor">
    <cofactor evidence="9">
        <name>Mg(2+)</name>
        <dbReference type="ChEBI" id="CHEBI:18420"/>
    </cofactor>
    <cofactor evidence="9">
        <name>Mn(2+)</name>
        <dbReference type="ChEBI" id="CHEBI:29035"/>
    </cofactor>
</comment>
<dbReference type="InterPro" id="IPR013644">
    <property type="entry name" value="DXP_reductoisomerase_C"/>
</dbReference>
<feature type="domain" description="1-deoxy-D-xylulose 5-phosphate reductoisomerase C-terminal" evidence="11">
    <location>
        <begin position="149"/>
        <end position="230"/>
    </location>
</feature>
<dbReference type="GO" id="GO:0016853">
    <property type="term" value="F:isomerase activity"/>
    <property type="evidence" value="ECO:0007669"/>
    <property type="project" value="UniProtKB-KW"/>
</dbReference>
<evidence type="ECO:0000259" key="12">
    <source>
        <dbReference type="Pfam" id="PF13288"/>
    </source>
</evidence>
<dbReference type="PIRSF" id="PIRSF006205">
    <property type="entry name" value="Dxp_reductismrs"/>
    <property type="match status" value="1"/>
</dbReference>
<feature type="binding site" evidence="9">
    <location>
        <position position="12"/>
    </location>
    <ligand>
        <name>NADPH</name>
        <dbReference type="ChEBI" id="CHEBI:57783"/>
    </ligand>
</feature>
<dbReference type="EC" id="1.1.1.267" evidence="9"/>
<dbReference type="SUPFAM" id="SSF51735">
    <property type="entry name" value="NAD(P)-binding Rossmann-fold domains"/>
    <property type="match status" value="1"/>
</dbReference>
<protein>
    <recommendedName>
        <fullName evidence="9">1-deoxy-D-xylulose 5-phosphate reductoisomerase</fullName>
        <shortName evidence="9">DXP reductoisomerase</shortName>
        <ecNumber evidence="9">1.1.1.267</ecNumber>
    </recommendedName>
    <alternativeName>
        <fullName evidence="9">1-deoxyxylulose-5-phosphate reductoisomerase</fullName>
    </alternativeName>
    <alternativeName>
        <fullName evidence="9">2-C-methyl-D-erythritol 4-phosphate synthase</fullName>
    </alternativeName>
</protein>
<dbReference type="PANTHER" id="PTHR30525">
    <property type="entry name" value="1-DEOXY-D-XYLULOSE 5-PHOSPHATE REDUCTOISOMERASE"/>
    <property type="match status" value="1"/>
</dbReference>
<feature type="binding site" evidence="9">
    <location>
        <position position="154"/>
    </location>
    <ligand>
        <name>1-deoxy-D-xylulose 5-phosphate</name>
        <dbReference type="ChEBI" id="CHEBI:57792"/>
    </ligand>
</feature>
<feature type="binding site" evidence="9">
    <location>
        <position position="222"/>
    </location>
    <ligand>
        <name>Mn(2+)</name>
        <dbReference type="ChEBI" id="CHEBI:29035"/>
    </ligand>
</feature>
<evidence type="ECO:0000256" key="7">
    <source>
        <dbReference type="ARBA" id="ARBA00023229"/>
    </source>
</evidence>
<evidence type="ECO:0000259" key="11">
    <source>
        <dbReference type="Pfam" id="PF08436"/>
    </source>
</evidence>
<evidence type="ECO:0000256" key="4">
    <source>
        <dbReference type="ARBA" id="ARBA00022857"/>
    </source>
</evidence>
<keyword evidence="6 9" id="KW-0464">Manganese</keyword>
<evidence type="ECO:0000256" key="6">
    <source>
        <dbReference type="ARBA" id="ARBA00023211"/>
    </source>
</evidence>
<evidence type="ECO:0000256" key="1">
    <source>
        <dbReference type="ARBA" id="ARBA00005094"/>
    </source>
</evidence>
<dbReference type="Proteomes" id="UP000563524">
    <property type="component" value="Unassembled WGS sequence"/>
</dbReference>
<dbReference type="GO" id="GO:0051484">
    <property type="term" value="P:isopentenyl diphosphate biosynthetic process, methylerythritol 4-phosphate pathway involved in terpenoid biosynthetic process"/>
    <property type="evidence" value="ECO:0007669"/>
    <property type="project" value="TreeGrafter"/>
</dbReference>
<dbReference type="SUPFAM" id="SSF69055">
    <property type="entry name" value="1-deoxy-D-xylulose-5-phosphate reductoisomerase, C-terminal domain"/>
    <property type="match status" value="1"/>
</dbReference>
<comment type="caution">
    <text evidence="13">The sequence shown here is derived from an EMBL/GenBank/DDBJ whole genome shotgun (WGS) entry which is preliminary data.</text>
</comment>
<dbReference type="SUPFAM" id="SSF55347">
    <property type="entry name" value="Glyceraldehyde-3-phosphate dehydrogenase-like, C-terminal domain"/>
    <property type="match status" value="1"/>
</dbReference>
<feature type="binding site" evidence="9">
    <location>
        <position position="153"/>
    </location>
    <ligand>
        <name>Mn(2+)</name>
        <dbReference type="ChEBI" id="CHEBI:29035"/>
    </ligand>
</feature>
<dbReference type="UniPathway" id="UPA00056">
    <property type="reaction ID" value="UER00092"/>
</dbReference>
<feature type="binding site" evidence="9">
    <location>
        <position position="218"/>
    </location>
    <ligand>
        <name>1-deoxy-D-xylulose 5-phosphate</name>
        <dbReference type="ChEBI" id="CHEBI:57792"/>
    </ligand>
</feature>
<keyword evidence="14" id="KW-1185">Reference proteome</keyword>
<dbReference type="HAMAP" id="MF_00183">
    <property type="entry name" value="DXP_reductoisom"/>
    <property type="match status" value="1"/>
</dbReference>
<keyword evidence="9" id="KW-0460">Magnesium</keyword>
<feature type="binding site" evidence="9">
    <location>
        <position position="177"/>
    </location>
    <ligand>
        <name>1-deoxy-D-xylulose 5-phosphate</name>
        <dbReference type="ChEBI" id="CHEBI:57792"/>
    </ligand>
</feature>
<dbReference type="InterPro" id="IPR036291">
    <property type="entry name" value="NAD(P)-bd_dom_sf"/>
</dbReference>
<feature type="binding site" evidence="9">
    <location>
        <position position="213"/>
    </location>
    <ligand>
        <name>1-deoxy-D-xylulose 5-phosphate</name>
        <dbReference type="ChEBI" id="CHEBI:57792"/>
    </ligand>
</feature>
<dbReference type="EMBL" id="JACHOB010000002">
    <property type="protein sequence ID" value="MBB4658627.1"/>
    <property type="molecule type" value="Genomic_DNA"/>
</dbReference>
<comment type="function">
    <text evidence="9">Catalyzes the NADPH-dependent rearrangement and reduction of 1-deoxy-D-xylulose-5-phosphate (DXP) to 2-C-methyl-D-erythritol 4-phosphate (MEP).</text>
</comment>
<evidence type="ECO:0000256" key="3">
    <source>
        <dbReference type="ARBA" id="ARBA00022723"/>
    </source>
</evidence>
<comment type="catalytic activity">
    <reaction evidence="8">
        <text>2-C-methyl-D-erythritol 4-phosphate + NADP(+) = 1-deoxy-D-xylulose 5-phosphate + NADPH + H(+)</text>
        <dbReference type="Rhea" id="RHEA:13717"/>
        <dbReference type="ChEBI" id="CHEBI:15378"/>
        <dbReference type="ChEBI" id="CHEBI:57783"/>
        <dbReference type="ChEBI" id="CHEBI:57792"/>
        <dbReference type="ChEBI" id="CHEBI:58262"/>
        <dbReference type="ChEBI" id="CHEBI:58349"/>
        <dbReference type="EC" id="1.1.1.267"/>
    </reaction>
    <physiologicalReaction direction="right-to-left" evidence="8">
        <dbReference type="Rhea" id="RHEA:13719"/>
    </physiologicalReaction>
</comment>
<feature type="binding site" evidence="9">
    <location>
        <position position="129"/>
    </location>
    <ligand>
        <name>NADPH</name>
        <dbReference type="ChEBI" id="CHEBI:57783"/>
    </ligand>
</feature>
<feature type="domain" description="1-deoxy-D-xylulose 5-phosphate reductoisomerase N-terminal" evidence="10">
    <location>
        <begin position="6"/>
        <end position="135"/>
    </location>
</feature>
<proteinExistence type="inferred from homology"/>
<dbReference type="AlphaFoldDB" id="A0A840I1K0"/>
<feature type="binding site" evidence="9">
    <location>
        <position position="14"/>
    </location>
    <ligand>
        <name>NADPH</name>
        <dbReference type="ChEBI" id="CHEBI:57783"/>
    </ligand>
</feature>
<feature type="binding site" evidence="9">
    <location>
        <position position="155"/>
    </location>
    <ligand>
        <name>Mn(2+)</name>
        <dbReference type="ChEBI" id="CHEBI:29035"/>
    </ligand>
</feature>
<dbReference type="InterPro" id="IPR036169">
    <property type="entry name" value="DXPR_C_sf"/>
</dbReference>
<keyword evidence="5 9" id="KW-0560">Oxidoreductase</keyword>
<organism evidence="13 14">
    <name type="scientific">Parvularcula dongshanensis</name>
    <dbReference type="NCBI Taxonomy" id="1173995"/>
    <lineage>
        <taxon>Bacteria</taxon>
        <taxon>Pseudomonadati</taxon>
        <taxon>Pseudomonadota</taxon>
        <taxon>Alphaproteobacteria</taxon>
        <taxon>Parvularculales</taxon>
        <taxon>Parvularculaceae</taxon>
        <taxon>Parvularcula</taxon>
    </lineage>
</organism>
<dbReference type="InterPro" id="IPR013512">
    <property type="entry name" value="DXP_reductoisomerase_N"/>
</dbReference>
<feature type="domain" description="DXP reductoisomerase C-terminal" evidence="12">
    <location>
        <begin position="262"/>
        <end position="379"/>
    </location>
</feature>
<dbReference type="FunFam" id="3.40.50.720:FF:000045">
    <property type="entry name" value="1-deoxy-D-xylulose 5-phosphate reductoisomerase"/>
    <property type="match status" value="1"/>
</dbReference>
<dbReference type="GO" id="GO:0030604">
    <property type="term" value="F:1-deoxy-D-xylulose-5-phosphate reductoisomerase activity"/>
    <property type="evidence" value="ECO:0007669"/>
    <property type="project" value="UniProtKB-UniRule"/>
</dbReference>
<feature type="binding site" evidence="9">
    <location>
        <position position="44"/>
    </location>
    <ligand>
        <name>NADPH</name>
        <dbReference type="ChEBI" id="CHEBI:57783"/>
    </ligand>
</feature>
<keyword evidence="13" id="KW-0413">Isomerase</keyword>
<dbReference type="InterPro" id="IPR026877">
    <property type="entry name" value="DXPR_C"/>
</dbReference>
<dbReference type="InterPro" id="IPR003821">
    <property type="entry name" value="DXP_reductoisomerase"/>
</dbReference>
<dbReference type="GO" id="GO:0030145">
    <property type="term" value="F:manganese ion binding"/>
    <property type="evidence" value="ECO:0007669"/>
    <property type="project" value="TreeGrafter"/>
</dbReference>
<feature type="binding site" evidence="9">
    <location>
        <position position="127"/>
    </location>
    <ligand>
        <name>NADPH</name>
        <dbReference type="ChEBI" id="CHEBI:57783"/>
    </ligand>
</feature>
<evidence type="ECO:0000259" key="10">
    <source>
        <dbReference type="Pfam" id="PF02670"/>
    </source>
</evidence>
<dbReference type="GO" id="GO:0070402">
    <property type="term" value="F:NADPH binding"/>
    <property type="evidence" value="ECO:0007669"/>
    <property type="project" value="InterPro"/>
</dbReference>
<dbReference type="NCBIfam" id="TIGR00243">
    <property type="entry name" value="Dxr"/>
    <property type="match status" value="1"/>
</dbReference>
<accession>A0A840I1K0</accession>
<evidence type="ECO:0000256" key="5">
    <source>
        <dbReference type="ARBA" id="ARBA00023002"/>
    </source>
</evidence>
<dbReference type="Pfam" id="PF02670">
    <property type="entry name" value="DXP_reductoisom"/>
    <property type="match status" value="1"/>
</dbReference>
<feature type="binding site" evidence="9">
    <location>
        <position position="222"/>
    </location>
    <ligand>
        <name>1-deoxy-D-xylulose 5-phosphate</name>
        <dbReference type="ChEBI" id="CHEBI:57792"/>
    </ligand>
</feature>
<dbReference type="Pfam" id="PF13288">
    <property type="entry name" value="DXPR_C"/>
    <property type="match status" value="1"/>
</dbReference>
<feature type="binding site" evidence="9">
    <location>
        <position position="206"/>
    </location>
    <ligand>
        <name>NADPH</name>
        <dbReference type="ChEBI" id="CHEBI:57783"/>
    </ligand>
</feature>
<evidence type="ECO:0000256" key="9">
    <source>
        <dbReference type="HAMAP-Rule" id="MF_00183"/>
    </source>
</evidence>
<feature type="binding site" evidence="9">
    <location>
        <position position="219"/>
    </location>
    <ligand>
        <name>1-deoxy-D-xylulose 5-phosphate</name>
        <dbReference type="ChEBI" id="CHEBI:57792"/>
    </ligand>
</feature>
<comment type="pathway">
    <text evidence="1 9">Isoprenoid biosynthesis; isopentenyl diphosphate biosynthesis via DXP pathway; isopentenyl diphosphate from 1-deoxy-D-xylulose 5-phosphate: step 1/6.</text>
</comment>
<keyword evidence="3 9" id="KW-0479">Metal-binding</keyword>
<evidence type="ECO:0000256" key="8">
    <source>
        <dbReference type="ARBA" id="ARBA00048543"/>
    </source>
</evidence>
<keyword evidence="4 9" id="KW-0521">NADP</keyword>
<feature type="binding site" evidence="9">
    <location>
        <position position="15"/>
    </location>
    <ligand>
        <name>NADPH</name>
        <dbReference type="ChEBI" id="CHEBI:57783"/>
    </ligand>
</feature>
<dbReference type="Pfam" id="PF08436">
    <property type="entry name" value="DXP_redisom_C"/>
    <property type="match status" value="1"/>
</dbReference>
<evidence type="ECO:0000256" key="2">
    <source>
        <dbReference type="ARBA" id="ARBA00006825"/>
    </source>
</evidence>
<feature type="binding site" evidence="9">
    <location>
        <position position="155"/>
    </location>
    <ligand>
        <name>1-deoxy-D-xylulose 5-phosphate</name>
        <dbReference type="ChEBI" id="CHEBI:57792"/>
    </ligand>
</feature>
<gene>
    <name evidence="9" type="primary">dxr</name>
    <name evidence="13" type="ORF">GGQ59_001141</name>
</gene>
<feature type="binding site" evidence="9">
    <location>
        <position position="200"/>
    </location>
    <ligand>
        <name>1-deoxy-D-xylulose 5-phosphate</name>
        <dbReference type="ChEBI" id="CHEBI:57792"/>
    </ligand>
</feature>
<name>A0A840I1K0_9PROT</name>
<reference evidence="13 14" key="1">
    <citation type="submission" date="2020-08" db="EMBL/GenBank/DDBJ databases">
        <title>Genomic Encyclopedia of Type Strains, Phase IV (KMG-IV): sequencing the most valuable type-strain genomes for metagenomic binning, comparative biology and taxonomic classification.</title>
        <authorList>
            <person name="Goeker M."/>
        </authorList>
    </citation>
    <scope>NUCLEOTIDE SEQUENCE [LARGE SCALE GENOMIC DNA]</scope>
    <source>
        <strain evidence="13 14">DSM 102850</strain>
    </source>
</reference>
<dbReference type="PANTHER" id="PTHR30525:SF0">
    <property type="entry name" value="1-DEOXY-D-XYLULOSE 5-PHOSPHATE REDUCTOISOMERASE, CHLOROPLASTIC"/>
    <property type="match status" value="1"/>
</dbReference>
<keyword evidence="7 9" id="KW-0414">Isoprene biosynthesis</keyword>
<sequence>MLRRSVTVLGATGSVGEQTLALIADLRARGEADITVEALTADTNWKRLAELAVTHGARFAACADRQAAERLREALAGHDIEVGIGDEGVCEAARREAGWVMAAIVGIAGLPPLLAAAKRGADVAFANKECLVSAGEVVLAAMRAGGGKLLPVDSEHNAIFQVLDRPERVRRLVLTASGGPFRTRSLESLAAVTPAEACAHPNWTMGAKISVDSATMMNKGLELIEAAFLFPVPKERIEVLVHPQSVIHSMVDYVDGSTLAQLGAPDMTIPIASALAWPDRVPTRAAPLDLAEVGTMTFERPDEARFPALRLARQALDAGGLYPAVLNAANEVAVAAFLKGHLPFLDIARVTEHCLAHECGTDPSASLDAVTAADARARRTAQARITAVAA</sequence>
<evidence type="ECO:0000313" key="14">
    <source>
        <dbReference type="Proteomes" id="UP000563524"/>
    </source>
</evidence>